<reference evidence="2 3" key="1">
    <citation type="submission" date="2021-05" db="EMBL/GenBank/DDBJ databases">
        <title>The draft genome of Geobacter luticola JCM 17780.</title>
        <authorList>
            <person name="Xu Z."/>
            <person name="Masuda Y."/>
            <person name="Itoh H."/>
            <person name="Senoo K."/>
        </authorList>
    </citation>
    <scope>NUCLEOTIDE SEQUENCE [LARGE SCALE GENOMIC DNA]</scope>
    <source>
        <strain evidence="2 3">JCM 17780</strain>
    </source>
</reference>
<keyword evidence="1" id="KW-0812">Transmembrane</keyword>
<protein>
    <submittedName>
        <fullName evidence="2">Uncharacterized protein</fullName>
    </submittedName>
</protein>
<organism evidence="2 3">
    <name type="scientific">Geomobilimonas luticola</name>
    <dbReference type="NCBI Taxonomy" id="1114878"/>
    <lineage>
        <taxon>Bacteria</taxon>
        <taxon>Pseudomonadati</taxon>
        <taxon>Thermodesulfobacteriota</taxon>
        <taxon>Desulfuromonadia</taxon>
        <taxon>Geobacterales</taxon>
        <taxon>Geobacteraceae</taxon>
        <taxon>Geomobilimonas</taxon>
    </lineage>
</organism>
<keyword evidence="3" id="KW-1185">Reference proteome</keyword>
<name>A0ABS5S8R4_9BACT</name>
<evidence type="ECO:0000256" key="1">
    <source>
        <dbReference type="SAM" id="Phobius"/>
    </source>
</evidence>
<proteinExistence type="predicted"/>
<dbReference type="Proteomes" id="UP000756860">
    <property type="component" value="Unassembled WGS sequence"/>
</dbReference>
<evidence type="ECO:0000313" key="2">
    <source>
        <dbReference type="EMBL" id="MBT0651759.1"/>
    </source>
</evidence>
<evidence type="ECO:0000313" key="3">
    <source>
        <dbReference type="Proteomes" id="UP000756860"/>
    </source>
</evidence>
<feature type="transmembrane region" description="Helical" evidence="1">
    <location>
        <begin position="32"/>
        <end position="58"/>
    </location>
</feature>
<dbReference type="EMBL" id="JAHCVK010000001">
    <property type="protein sequence ID" value="MBT0651759.1"/>
    <property type="molecule type" value="Genomic_DNA"/>
</dbReference>
<gene>
    <name evidence="2" type="ORF">KI810_01700</name>
</gene>
<comment type="caution">
    <text evidence="2">The sequence shown here is derived from an EMBL/GenBank/DDBJ whole genome shotgun (WGS) entry which is preliminary data.</text>
</comment>
<sequence>MLMLHSALIVVGLIAMGWGFPAAHRLKRPFDIVAALVVLAGLCSALLGALLVTVPGFFQG</sequence>
<keyword evidence="1" id="KW-1133">Transmembrane helix</keyword>
<accession>A0ABS5S8R4</accession>
<dbReference type="RefSeq" id="WP_214173754.1">
    <property type="nucleotide sequence ID" value="NZ_JAHCVK010000001.1"/>
</dbReference>
<keyword evidence="1" id="KW-0472">Membrane</keyword>